<dbReference type="PROSITE" id="PS00600">
    <property type="entry name" value="AA_TRANSFER_CLASS_3"/>
    <property type="match status" value="1"/>
</dbReference>
<dbReference type="InterPro" id="IPR005814">
    <property type="entry name" value="Aminotrans_3"/>
</dbReference>
<dbReference type="RefSeq" id="WP_145048596.1">
    <property type="nucleotide sequence ID" value="NZ_CP036433.1"/>
</dbReference>
<dbReference type="InterPro" id="IPR049704">
    <property type="entry name" value="Aminotrans_3_PPA_site"/>
</dbReference>
<dbReference type="GO" id="GO:0030170">
    <property type="term" value="F:pyridoxal phosphate binding"/>
    <property type="evidence" value="ECO:0007669"/>
    <property type="project" value="InterPro"/>
</dbReference>
<dbReference type="EC" id="5.4.3.8" evidence="4"/>
<dbReference type="EMBL" id="CP036433">
    <property type="protein sequence ID" value="QDU92550.1"/>
    <property type="molecule type" value="Genomic_DNA"/>
</dbReference>
<accession>A0A518DL40</accession>
<evidence type="ECO:0000256" key="1">
    <source>
        <dbReference type="ARBA" id="ARBA00001933"/>
    </source>
</evidence>
<evidence type="ECO:0000256" key="3">
    <source>
        <dbReference type="RuleBase" id="RU003560"/>
    </source>
</evidence>
<dbReference type="PANTHER" id="PTHR43713">
    <property type="entry name" value="GLUTAMATE-1-SEMIALDEHYDE 2,1-AMINOMUTASE"/>
    <property type="match status" value="1"/>
</dbReference>
<organism evidence="4 5">
    <name type="scientific">Lignipirellula cremea</name>
    <dbReference type="NCBI Taxonomy" id="2528010"/>
    <lineage>
        <taxon>Bacteria</taxon>
        <taxon>Pseudomonadati</taxon>
        <taxon>Planctomycetota</taxon>
        <taxon>Planctomycetia</taxon>
        <taxon>Pirellulales</taxon>
        <taxon>Pirellulaceae</taxon>
        <taxon>Lignipirellula</taxon>
    </lineage>
</organism>
<comment type="cofactor">
    <cofactor evidence="1">
        <name>pyridoxal 5'-phosphate</name>
        <dbReference type="ChEBI" id="CHEBI:597326"/>
    </cofactor>
</comment>
<keyword evidence="2 3" id="KW-0663">Pyridoxal phosphate</keyword>
<comment type="similarity">
    <text evidence="3">Belongs to the class-III pyridoxal-phosphate-dependent aminotransferase family.</text>
</comment>
<protein>
    <submittedName>
        <fullName evidence="4">Glutamate-1-semialdehyde 2,1-aminomutase</fullName>
        <ecNumber evidence="4">5.4.3.8</ecNumber>
    </submittedName>
</protein>
<dbReference type="GO" id="GO:0042286">
    <property type="term" value="F:glutamate-1-semialdehyde 2,1-aminomutase activity"/>
    <property type="evidence" value="ECO:0007669"/>
    <property type="project" value="UniProtKB-EC"/>
</dbReference>
<dbReference type="KEGG" id="lcre:Pla8534_02980"/>
<dbReference type="InterPro" id="IPR015421">
    <property type="entry name" value="PyrdxlP-dep_Trfase_major"/>
</dbReference>
<proteinExistence type="inferred from homology"/>
<dbReference type="Pfam" id="PF00202">
    <property type="entry name" value="Aminotran_3"/>
    <property type="match status" value="1"/>
</dbReference>
<dbReference type="SUPFAM" id="SSF53383">
    <property type="entry name" value="PLP-dependent transferases"/>
    <property type="match status" value="1"/>
</dbReference>
<reference evidence="4 5" key="1">
    <citation type="submission" date="2019-02" db="EMBL/GenBank/DDBJ databases">
        <title>Deep-cultivation of Planctomycetes and their phenomic and genomic characterization uncovers novel biology.</title>
        <authorList>
            <person name="Wiegand S."/>
            <person name="Jogler M."/>
            <person name="Boedeker C."/>
            <person name="Pinto D."/>
            <person name="Vollmers J."/>
            <person name="Rivas-Marin E."/>
            <person name="Kohn T."/>
            <person name="Peeters S.H."/>
            <person name="Heuer A."/>
            <person name="Rast P."/>
            <person name="Oberbeckmann S."/>
            <person name="Bunk B."/>
            <person name="Jeske O."/>
            <person name="Meyerdierks A."/>
            <person name="Storesund J.E."/>
            <person name="Kallscheuer N."/>
            <person name="Luecker S."/>
            <person name="Lage O.M."/>
            <person name="Pohl T."/>
            <person name="Merkel B.J."/>
            <person name="Hornburger P."/>
            <person name="Mueller R.-W."/>
            <person name="Bruemmer F."/>
            <person name="Labrenz M."/>
            <person name="Spormann A.M."/>
            <person name="Op den Camp H."/>
            <person name="Overmann J."/>
            <person name="Amann R."/>
            <person name="Jetten M.S.M."/>
            <person name="Mascher T."/>
            <person name="Medema M.H."/>
            <person name="Devos D.P."/>
            <person name="Kaster A.-K."/>
            <person name="Ovreas L."/>
            <person name="Rohde M."/>
            <person name="Galperin M.Y."/>
            <person name="Jogler C."/>
        </authorList>
    </citation>
    <scope>NUCLEOTIDE SEQUENCE [LARGE SCALE GENOMIC DNA]</scope>
    <source>
        <strain evidence="4 5">Pla85_3_4</strain>
    </source>
</reference>
<dbReference type="InterPro" id="IPR015424">
    <property type="entry name" value="PyrdxlP-dep_Trfase"/>
</dbReference>
<gene>
    <name evidence="4" type="primary">hemL_1</name>
    <name evidence="4" type="ORF">Pla8534_02980</name>
</gene>
<name>A0A518DL40_9BACT</name>
<dbReference type="Gene3D" id="3.90.1150.10">
    <property type="entry name" value="Aspartate Aminotransferase, domain 1"/>
    <property type="match status" value="1"/>
</dbReference>
<sequence>MKSQKSILPEAPTNGSSDACQQMLERGRRSIAGGDSSTMRVLPYHIPLVADRALGSHVWDVAGREYIDLNMSYGPLLFGHCAPHVIKAVVKQISERGSQLGFPTEITIRAAEKLQQLFPSMELLRFANSGTEACASAVRLARTATGRRKLIMFEGHYHGWSEAVFNRYHAPLSELPAEGFGPAIPGTTGMSSGIDEVIVCQWNDLDALERCLARHGSEVAGVIMEPVMANAGLVLPQEGYLQAVRELTLDHGVLLLFDEVITGLRVAAGGAQERFLVTPDITVVSKAIGGGYPVSAFGASKELMEQIVSGPLFHGGVFSGNAVVMSSTEAVLDAVLADRENIYPALETITARLVGGIDEIMTRHGVPHQAVSCGPLLSIMLTKGEVAPLANYRDVRQHCDFESYIQFQHFMQNAGVYFHPNQFEPMFLSTAHTTDDIDQVLEHVEEGVQTCLVR</sequence>
<dbReference type="Gene3D" id="3.40.640.10">
    <property type="entry name" value="Type I PLP-dependent aspartate aminotransferase-like (Major domain)"/>
    <property type="match status" value="1"/>
</dbReference>
<dbReference type="PANTHER" id="PTHR43713:SF3">
    <property type="entry name" value="GLUTAMATE-1-SEMIALDEHYDE 2,1-AMINOMUTASE 1, CHLOROPLASTIC-RELATED"/>
    <property type="match status" value="1"/>
</dbReference>
<evidence type="ECO:0000256" key="2">
    <source>
        <dbReference type="ARBA" id="ARBA00022898"/>
    </source>
</evidence>
<dbReference type="CDD" id="cd00610">
    <property type="entry name" value="OAT_like"/>
    <property type="match status" value="1"/>
</dbReference>
<dbReference type="AlphaFoldDB" id="A0A518DL40"/>
<dbReference type="Proteomes" id="UP000317648">
    <property type="component" value="Chromosome"/>
</dbReference>
<dbReference type="GO" id="GO:0008483">
    <property type="term" value="F:transaminase activity"/>
    <property type="evidence" value="ECO:0007669"/>
    <property type="project" value="InterPro"/>
</dbReference>
<keyword evidence="4" id="KW-0413">Isomerase</keyword>
<keyword evidence="5" id="KW-1185">Reference proteome</keyword>
<dbReference type="OrthoDB" id="9807885at2"/>
<dbReference type="InterPro" id="IPR015422">
    <property type="entry name" value="PyrdxlP-dep_Trfase_small"/>
</dbReference>
<evidence type="ECO:0000313" key="5">
    <source>
        <dbReference type="Proteomes" id="UP000317648"/>
    </source>
</evidence>
<evidence type="ECO:0000313" key="4">
    <source>
        <dbReference type="EMBL" id="QDU92550.1"/>
    </source>
</evidence>